<dbReference type="GO" id="GO:0008270">
    <property type="term" value="F:zinc ion binding"/>
    <property type="evidence" value="ECO:0007669"/>
    <property type="project" value="TreeGrafter"/>
</dbReference>
<dbReference type="GO" id="GO:0051604">
    <property type="term" value="P:protein maturation"/>
    <property type="evidence" value="ECO:0007669"/>
    <property type="project" value="InterPro"/>
</dbReference>
<evidence type="ECO:0000313" key="10">
    <source>
        <dbReference type="Proteomes" id="UP000824176"/>
    </source>
</evidence>
<dbReference type="PANTHER" id="PTHR30134:SF2">
    <property type="entry name" value="HYDROGENASE MATURATION FACTOR HYPB"/>
    <property type="match status" value="1"/>
</dbReference>
<keyword evidence="7" id="KW-0342">GTP-binding</keyword>
<proteinExistence type="inferred from homology"/>
<dbReference type="SUPFAM" id="SSF52540">
    <property type="entry name" value="P-loop containing nucleoside triphosphate hydrolases"/>
    <property type="match status" value="1"/>
</dbReference>
<comment type="similarity">
    <text evidence="1">Belongs to the SIMIBI class G3E GTPase family. HypB/HupM subfamily.</text>
</comment>
<comment type="caution">
    <text evidence="9">The sequence shown here is derived from an EMBL/GenBank/DDBJ whole genome shotgun (WGS) entry which is preliminary data.</text>
</comment>
<feature type="domain" description="CobW/HypB/UreG nucleotide-binding" evidence="8">
    <location>
        <begin position="33"/>
        <end position="189"/>
    </location>
</feature>
<sequence length="221" mass="24464">MEKIEINQKVLSKNDMDAAELRNRFKKNGTFTVNIMSSPGSGKTSLLEKILGALSDKYNVAVIEGDLQTENDKERIEKVGVKAVQIQTGGACHLEAAEIERKLPLVDGDNLDLLIIENVGNLVCPSEYDLGQDANIVLLSVTEGDDKPLKYPTMFFAGDIFIINKIDLAPYVDFDIEKAVSNAKKIKSTLEDFRISCKTGEGLQHVIDWFERGILAKKQCS</sequence>
<dbReference type="GO" id="GO:0005525">
    <property type="term" value="F:GTP binding"/>
    <property type="evidence" value="ECO:0007669"/>
    <property type="project" value="UniProtKB-KW"/>
</dbReference>
<name>A0A9D2GWV0_9BACT</name>
<dbReference type="GO" id="GO:0016151">
    <property type="term" value="F:nickel cation binding"/>
    <property type="evidence" value="ECO:0007669"/>
    <property type="project" value="InterPro"/>
</dbReference>
<gene>
    <name evidence="9" type="primary">hypB</name>
    <name evidence="9" type="ORF">H9804_10845</name>
</gene>
<reference evidence="9" key="1">
    <citation type="journal article" date="2021" name="PeerJ">
        <title>Extensive microbial diversity within the chicken gut microbiome revealed by metagenomics and culture.</title>
        <authorList>
            <person name="Gilroy R."/>
            <person name="Ravi A."/>
            <person name="Getino M."/>
            <person name="Pursley I."/>
            <person name="Horton D.L."/>
            <person name="Alikhan N.F."/>
            <person name="Baker D."/>
            <person name="Gharbi K."/>
            <person name="Hall N."/>
            <person name="Watson M."/>
            <person name="Adriaenssens E.M."/>
            <person name="Foster-Nyarko E."/>
            <person name="Jarju S."/>
            <person name="Secka A."/>
            <person name="Antonio M."/>
            <person name="Oren A."/>
            <person name="Chaudhuri R.R."/>
            <person name="La Ragione R."/>
            <person name="Hildebrand F."/>
            <person name="Pallen M.J."/>
        </authorList>
    </citation>
    <scope>NUCLEOTIDE SEQUENCE</scope>
    <source>
        <strain evidence="9">ChiW4-1371</strain>
    </source>
</reference>
<dbReference type="Pfam" id="PF02492">
    <property type="entry name" value="cobW"/>
    <property type="match status" value="1"/>
</dbReference>
<organism evidence="9 10">
    <name type="scientific">Candidatus Mucispirillum faecigallinarum</name>
    <dbReference type="NCBI Taxonomy" id="2838699"/>
    <lineage>
        <taxon>Bacteria</taxon>
        <taxon>Pseudomonadati</taxon>
        <taxon>Deferribacterota</taxon>
        <taxon>Deferribacteres</taxon>
        <taxon>Deferribacterales</taxon>
        <taxon>Mucispirillaceae</taxon>
        <taxon>Mucispirillum</taxon>
    </lineage>
</organism>
<dbReference type="InterPro" id="IPR027417">
    <property type="entry name" value="P-loop_NTPase"/>
</dbReference>
<keyword evidence="5" id="KW-0378">Hydrolase</keyword>
<evidence type="ECO:0000313" key="9">
    <source>
        <dbReference type="EMBL" id="HIZ90431.1"/>
    </source>
</evidence>
<evidence type="ECO:0000256" key="4">
    <source>
        <dbReference type="ARBA" id="ARBA00022741"/>
    </source>
</evidence>
<dbReference type="PANTHER" id="PTHR30134">
    <property type="entry name" value="HYDROGENASE PROTEIN ASSEMBLY PROTEIN, NICKEL CHAPERONE"/>
    <property type="match status" value="1"/>
</dbReference>
<evidence type="ECO:0000256" key="1">
    <source>
        <dbReference type="ARBA" id="ARBA00006211"/>
    </source>
</evidence>
<keyword evidence="4" id="KW-0547">Nucleotide-binding</keyword>
<evidence type="ECO:0000256" key="3">
    <source>
        <dbReference type="ARBA" id="ARBA00022723"/>
    </source>
</evidence>
<dbReference type="NCBIfam" id="TIGR00073">
    <property type="entry name" value="hypB"/>
    <property type="match status" value="1"/>
</dbReference>
<evidence type="ECO:0000256" key="5">
    <source>
        <dbReference type="ARBA" id="ARBA00022801"/>
    </source>
</evidence>
<dbReference type="GO" id="GO:0003924">
    <property type="term" value="F:GTPase activity"/>
    <property type="evidence" value="ECO:0007669"/>
    <property type="project" value="InterPro"/>
</dbReference>
<accession>A0A9D2GWV0</accession>
<reference evidence="9" key="2">
    <citation type="submission" date="2021-04" db="EMBL/GenBank/DDBJ databases">
        <authorList>
            <person name="Gilroy R."/>
        </authorList>
    </citation>
    <scope>NUCLEOTIDE SEQUENCE</scope>
    <source>
        <strain evidence="9">ChiW4-1371</strain>
    </source>
</reference>
<dbReference type="InterPro" id="IPR003495">
    <property type="entry name" value="CobW/HypB/UreG_nucleotide-bd"/>
</dbReference>
<keyword evidence="3" id="KW-0479">Metal-binding</keyword>
<dbReference type="CDD" id="cd05390">
    <property type="entry name" value="HypB"/>
    <property type="match status" value="1"/>
</dbReference>
<dbReference type="Proteomes" id="UP000824176">
    <property type="component" value="Unassembled WGS sequence"/>
</dbReference>
<dbReference type="Gene3D" id="3.40.50.300">
    <property type="entry name" value="P-loop containing nucleotide triphosphate hydrolases"/>
    <property type="match status" value="1"/>
</dbReference>
<dbReference type="PIRSF" id="PIRSF005624">
    <property type="entry name" value="Ni-bind_GTPase"/>
    <property type="match status" value="1"/>
</dbReference>
<keyword evidence="6" id="KW-0862">Zinc</keyword>
<keyword evidence="2" id="KW-0533">Nickel</keyword>
<evidence type="ECO:0000256" key="6">
    <source>
        <dbReference type="ARBA" id="ARBA00022833"/>
    </source>
</evidence>
<dbReference type="EMBL" id="DXAQ01000162">
    <property type="protein sequence ID" value="HIZ90431.1"/>
    <property type="molecule type" value="Genomic_DNA"/>
</dbReference>
<dbReference type="InterPro" id="IPR004392">
    <property type="entry name" value="Hyd_mat_HypB"/>
</dbReference>
<evidence type="ECO:0000256" key="7">
    <source>
        <dbReference type="ARBA" id="ARBA00023134"/>
    </source>
</evidence>
<dbReference type="AlphaFoldDB" id="A0A9D2GWV0"/>
<evidence type="ECO:0000256" key="2">
    <source>
        <dbReference type="ARBA" id="ARBA00022596"/>
    </source>
</evidence>
<evidence type="ECO:0000259" key="8">
    <source>
        <dbReference type="Pfam" id="PF02492"/>
    </source>
</evidence>
<protein>
    <submittedName>
        <fullName evidence="9">Hydrogenase nickel incorporation protein HypB</fullName>
    </submittedName>
</protein>